<name>A0A5J4WT83_9EUKA</name>
<organism evidence="1 2">
    <name type="scientific">Streblomastix strix</name>
    <dbReference type="NCBI Taxonomy" id="222440"/>
    <lineage>
        <taxon>Eukaryota</taxon>
        <taxon>Metamonada</taxon>
        <taxon>Preaxostyla</taxon>
        <taxon>Oxymonadida</taxon>
        <taxon>Streblomastigidae</taxon>
        <taxon>Streblomastix</taxon>
    </lineage>
</organism>
<dbReference type="EMBL" id="SNRW01001021">
    <property type="protein sequence ID" value="KAA6398151.1"/>
    <property type="molecule type" value="Genomic_DNA"/>
</dbReference>
<dbReference type="AlphaFoldDB" id="A0A5J4WT83"/>
<reference evidence="1 2" key="1">
    <citation type="submission" date="2019-03" db="EMBL/GenBank/DDBJ databases">
        <title>Single cell metagenomics reveals metabolic interactions within the superorganism composed of flagellate Streblomastix strix and complex community of Bacteroidetes bacteria on its surface.</title>
        <authorList>
            <person name="Treitli S.C."/>
            <person name="Kolisko M."/>
            <person name="Husnik F."/>
            <person name="Keeling P."/>
            <person name="Hampl V."/>
        </authorList>
    </citation>
    <scope>NUCLEOTIDE SEQUENCE [LARGE SCALE GENOMIC DNA]</scope>
    <source>
        <strain evidence="1">ST1C</strain>
    </source>
</reference>
<evidence type="ECO:0000313" key="1">
    <source>
        <dbReference type="EMBL" id="KAA6398151.1"/>
    </source>
</evidence>
<evidence type="ECO:0000313" key="2">
    <source>
        <dbReference type="Proteomes" id="UP000324800"/>
    </source>
</evidence>
<accession>A0A5J4WT83</accession>
<protein>
    <submittedName>
        <fullName evidence="1">Uncharacterized protein</fullName>
    </submittedName>
</protein>
<sequence length="227" mass="25684">MKVHIDEALLDAAGLMDFPELYAYVREREPRPPVETAPPVPIEEQTLQEQVKINADIHENSKEAFISPEPNMPVKIDYGSQIINKLFVFNEISPSLAVYGDRVTLNCFVTIKYQFKGFVFNSYPQEAQPKNDAEIIALFKELKQINDDSNSDGKVDIMDVWKERGQIFPASAMVTVGDKYQTLTMVCYFITNGSTKQYSFSVEGAVVISPSSTDIQYYGVNGLYYFD</sequence>
<proteinExistence type="predicted"/>
<dbReference type="Proteomes" id="UP000324800">
    <property type="component" value="Unassembled WGS sequence"/>
</dbReference>
<comment type="caution">
    <text evidence="1">The sequence shown here is derived from an EMBL/GenBank/DDBJ whole genome shotgun (WGS) entry which is preliminary data.</text>
</comment>
<gene>
    <name evidence="1" type="ORF">EZS28_006324</name>
</gene>